<sequence>MDVEAQEDGVLVKILAPEGAQNVAVNTAIAIVAEEGDDLGSIDVAALSGSTTAPAADAAPAPAAAAPAQSAPAPLHAGSGRSARELLSPAVAFAIHSQYITNPGDIRGSGPNGRILKGDVIEFVKAGRAAISAPAAPAPAPAASRPAASKPGAAAPRSADAETAFLVQALEPSVLRQLAAQELARRTTTVQVPAEPLARAAKTGGAAAVDALAVRAAALALLQVQLGGAGAGVGVAVDGGRAPAVAALSAAASASVHDLAAEIKSVRAAGQAAGSMPAVVVAPEGLFTPATLPAAAVVVVGQPRPAVSAAAAAAALDGALEALTGTAKRPAAATAATKRPAQVVDVHVISTSPAAPALAGRIKSLLSSPELLGL</sequence>
<organism evidence="1 2">
    <name type="scientific">Coemansia helicoidea</name>
    <dbReference type="NCBI Taxonomy" id="1286919"/>
    <lineage>
        <taxon>Eukaryota</taxon>
        <taxon>Fungi</taxon>
        <taxon>Fungi incertae sedis</taxon>
        <taxon>Zoopagomycota</taxon>
        <taxon>Kickxellomycotina</taxon>
        <taxon>Kickxellomycetes</taxon>
        <taxon>Kickxellales</taxon>
        <taxon>Kickxellaceae</taxon>
        <taxon>Coemansia</taxon>
    </lineage>
</organism>
<dbReference type="Proteomes" id="UP001140087">
    <property type="component" value="Unassembled WGS sequence"/>
</dbReference>
<gene>
    <name evidence="1" type="ORF">H4R21_003560</name>
</gene>
<name>A0ACC1L2T4_9FUNG</name>
<evidence type="ECO:0000313" key="2">
    <source>
        <dbReference type="Proteomes" id="UP001140087"/>
    </source>
</evidence>
<reference evidence="1" key="1">
    <citation type="submission" date="2022-07" db="EMBL/GenBank/DDBJ databases">
        <title>Phylogenomic reconstructions and comparative analyses of Kickxellomycotina fungi.</title>
        <authorList>
            <person name="Reynolds N.K."/>
            <person name="Stajich J.E."/>
            <person name="Barry K."/>
            <person name="Grigoriev I.V."/>
            <person name="Crous P."/>
            <person name="Smith M.E."/>
        </authorList>
    </citation>
    <scope>NUCLEOTIDE SEQUENCE</scope>
    <source>
        <strain evidence="1">BCRC 34780</strain>
    </source>
</reference>
<accession>A0ACC1L2T4</accession>
<evidence type="ECO:0000313" key="1">
    <source>
        <dbReference type="EMBL" id="KAJ2799407.1"/>
    </source>
</evidence>
<proteinExistence type="predicted"/>
<dbReference type="EMBL" id="JANBUN010001151">
    <property type="protein sequence ID" value="KAJ2799407.1"/>
    <property type="molecule type" value="Genomic_DNA"/>
</dbReference>
<comment type="caution">
    <text evidence="1">The sequence shown here is derived from an EMBL/GenBank/DDBJ whole genome shotgun (WGS) entry which is preliminary data.</text>
</comment>
<keyword evidence="2" id="KW-1185">Reference proteome</keyword>
<protein>
    <submittedName>
        <fullName evidence="1">Uncharacterized protein</fullName>
    </submittedName>
</protein>